<dbReference type="GO" id="GO:0000398">
    <property type="term" value="P:mRNA splicing, via spliceosome"/>
    <property type="evidence" value="ECO:0007669"/>
    <property type="project" value="TreeGrafter"/>
</dbReference>
<organism evidence="2 3">
    <name type="scientific">Friedmanniomyces simplex</name>
    <dbReference type="NCBI Taxonomy" id="329884"/>
    <lineage>
        <taxon>Eukaryota</taxon>
        <taxon>Fungi</taxon>
        <taxon>Dikarya</taxon>
        <taxon>Ascomycota</taxon>
        <taxon>Pezizomycotina</taxon>
        <taxon>Dothideomycetes</taxon>
        <taxon>Dothideomycetidae</taxon>
        <taxon>Mycosphaerellales</taxon>
        <taxon>Teratosphaeriaceae</taxon>
        <taxon>Friedmanniomyces</taxon>
    </lineage>
</organism>
<dbReference type="STRING" id="329884.A0A4U0W8P5"/>
<feature type="chain" id="PRO_5020238402" description="Splicing factor subunit" evidence="1">
    <location>
        <begin position="18"/>
        <end position="119"/>
    </location>
</feature>
<keyword evidence="1" id="KW-0732">Signal</keyword>
<comment type="caution">
    <text evidence="2">The sequence shown here is derived from an EMBL/GenBank/DDBJ whole genome shotgun (WGS) entry which is preliminary data.</text>
</comment>
<protein>
    <recommendedName>
        <fullName evidence="4">Splicing factor subunit</fullName>
    </recommendedName>
</protein>
<dbReference type="PANTHER" id="PTHR20978:SF0">
    <property type="entry name" value="SPLICING FACTOR 3B SUBUNIT 5"/>
    <property type="match status" value="1"/>
</dbReference>
<dbReference type="OrthoDB" id="274726at2759"/>
<dbReference type="GO" id="GO:0005686">
    <property type="term" value="C:U2 snRNP"/>
    <property type="evidence" value="ECO:0007669"/>
    <property type="project" value="TreeGrafter"/>
</dbReference>
<feature type="signal peptide" evidence="1">
    <location>
        <begin position="1"/>
        <end position="17"/>
    </location>
</feature>
<name>A0A4U0W8P5_9PEZI</name>
<dbReference type="EMBL" id="NAJQ01001451">
    <property type="protein sequence ID" value="TKA58721.1"/>
    <property type="molecule type" value="Genomic_DNA"/>
</dbReference>
<reference evidence="2 3" key="1">
    <citation type="submission" date="2017-03" db="EMBL/GenBank/DDBJ databases">
        <title>Genomes of endolithic fungi from Antarctica.</title>
        <authorList>
            <person name="Coleine C."/>
            <person name="Masonjones S."/>
            <person name="Stajich J.E."/>
        </authorList>
    </citation>
    <scope>NUCLEOTIDE SEQUENCE [LARGE SCALE GENOMIC DNA]</scope>
    <source>
        <strain evidence="2 3">CCFEE 5184</strain>
    </source>
</reference>
<dbReference type="InterPro" id="IPR009846">
    <property type="entry name" value="SF3b5/RDS3-10"/>
</dbReference>
<evidence type="ECO:0008006" key="4">
    <source>
        <dbReference type="Google" id="ProtNLM"/>
    </source>
</evidence>
<proteinExistence type="predicted"/>
<gene>
    <name evidence="2" type="ORF">B0A55_11090</name>
</gene>
<dbReference type="PANTHER" id="PTHR20978">
    <property type="entry name" value="SPLICING FACTOR 3B SUBUNIT 5"/>
    <property type="match status" value="1"/>
</dbReference>
<dbReference type="AlphaFoldDB" id="A0A4U0W8P5"/>
<accession>A0A4U0W8P5</accession>
<evidence type="ECO:0000256" key="1">
    <source>
        <dbReference type="SAM" id="SignalP"/>
    </source>
</evidence>
<sequence>MFILLYCPTFLLYLTSSKTPQNTINHLTQRTMADKLRTQQQLEALQNKYIGTGHADTTKHEWTSNIARDSYASYQGHPPLLHYMSIGMGQGVERTRMKCAAGLATQSLRSENQEQRLTK</sequence>
<dbReference type="Pfam" id="PF07189">
    <property type="entry name" value="SF3b10"/>
    <property type="match status" value="1"/>
</dbReference>
<keyword evidence="3" id="KW-1185">Reference proteome</keyword>
<evidence type="ECO:0000313" key="2">
    <source>
        <dbReference type="EMBL" id="TKA58721.1"/>
    </source>
</evidence>
<dbReference type="GO" id="GO:0071011">
    <property type="term" value="C:precatalytic spliceosome"/>
    <property type="evidence" value="ECO:0007669"/>
    <property type="project" value="TreeGrafter"/>
</dbReference>
<dbReference type="Proteomes" id="UP000309340">
    <property type="component" value="Unassembled WGS sequence"/>
</dbReference>
<evidence type="ECO:0000313" key="3">
    <source>
        <dbReference type="Proteomes" id="UP000309340"/>
    </source>
</evidence>